<sequence>MSPHGVETRAGPGARSSSASPALSAPSDSSALCAGARVDSEPVGALGLVRAGGAGMGVWGAVGNASVFERALHLCEQDEELADRARELGARLGEEVVPDDRLAVEERRAVLALRRTLHAGTAPGTPGTPENPAGPGDTAARRLVGEGIAPLAPALARELDELARDAASLCREHDRFERVVAAERERAGTLLVTLFRSDPVLRDFVERASPRVVADLERRAAAGEPWEGKRQRKGTGYLWRALGRAAAKTTPRDWIGQLAVVPVHAEPATVPATESAIEPTAGPRSPDAECPAALLHGAPALEEVAARMTENVHLLWTDLRNADLRAAGPGTSIALAPLHHLVGEPGTGHLHCWVVDPTVQGARLRRLALRRTPPLEAVISLLRAGPRALAGLEESLTGSAERTVLRGFLAHLHRMGALQVCAGPEARQLDWTVAGGSYKPASFRQLSSPPGPHSGAAPGRHSGAAPGRHSGAAPGRYSGAAPGSGPAAAPRSRGEAAAGSRPETVPGPRADAPQPLPPLVTGGQREPRGWFLDSYRRLAAGAGPSRGAVARVAEGVRLARRLAALRTRDRPPGARWREWEEAASIGPEPRFVVQIMAEHLPGDGGPAPAPRGRTRYGGWEPARTSDSGYGRLLAHIGAHLDAEEVDLDVALLDALGAPRVPGVLEAWPADCLLRPLPPLPPVLSTPSAVSAPSAPSAAPTGPGTGTGPHAGAGPLAVLETVSPAGMVDARFAEALSALHGGEQGSGAGHADAAAYRNPAVYRDFLAAFERKAGVRFVEVLLPPLAEAAANAVRRPVLTSWCTGDPNTALYYPGTGSESRAGIGGPAEAGSRSGLPAAATHLPLDRLTLRSAGDVLIAEADGVRVLPVHHATRTPAPPYDGLLRLLTAAGHPATSYAVQLDGLAAAFPRAPRVPRLTVGGVLVVSPAQWRVPRADLWRPGEPEAAKVTALARLRRSAGLPRFAYVRPEPAAKPLPVDLAALPVFQALERLCQASPGEDLIFEEALPGPDAPALRDRRRGPGPARGPDPDADADTDDGTDEGRAFEGVAGELLLRLPHDRTASELACLAHAAWRGVPDPSGPRPPDDGAPGWTPQPQ</sequence>
<comment type="caution">
    <text evidence="3">The sequence shown here is derived from an EMBL/GenBank/DDBJ whole genome shotgun (WGS) entry which is preliminary data.</text>
</comment>
<evidence type="ECO:0000313" key="4">
    <source>
        <dbReference type="Proteomes" id="UP001501447"/>
    </source>
</evidence>
<keyword evidence="4" id="KW-1185">Reference proteome</keyword>
<feature type="region of interest" description="Disordered" evidence="1">
    <location>
        <begin position="117"/>
        <end position="137"/>
    </location>
</feature>
<feature type="region of interest" description="Disordered" evidence="1">
    <location>
        <begin position="442"/>
        <end position="525"/>
    </location>
</feature>
<proteinExistence type="predicted"/>
<feature type="compositionally biased region" description="Acidic residues" evidence="1">
    <location>
        <begin position="1027"/>
        <end position="1037"/>
    </location>
</feature>
<dbReference type="InterPro" id="IPR006827">
    <property type="entry name" value="Lant_deHydtase_N"/>
</dbReference>
<dbReference type="Pfam" id="PF04738">
    <property type="entry name" value="Lant_dehydr_N"/>
    <property type="match status" value="1"/>
</dbReference>
<gene>
    <name evidence="3" type="ORF">GCM10009863_10160</name>
</gene>
<evidence type="ECO:0000313" key="3">
    <source>
        <dbReference type="EMBL" id="GAA2598773.1"/>
    </source>
</evidence>
<feature type="domain" description="Lantibiotic dehydratase N-terminal" evidence="2">
    <location>
        <begin position="841"/>
        <end position="977"/>
    </location>
</feature>
<evidence type="ECO:0000259" key="2">
    <source>
        <dbReference type="Pfam" id="PF04738"/>
    </source>
</evidence>
<feature type="compositionally biased region" description="Low complexity" evidence="1">
    <location>
        <begin position="9"/>
        <end position="29"/>
    </location>
</feature>
<feature type="region of interest" description="Disordered" evidence="1">
    <location>
        <begin position="1072"/>
        <end position="1095"/>
    </location>
</feature>
<feature type="region of interest" description="Disordered" evidence="1">
    <location>
        <begin position="685"/>
        <end position="714"/>
    </location>
</feature>
<protein>
    <recommendedName>
        <fullName evidence="2">Lantibiotic dehydratase N-terminal domain-containing protein</fullName>
    </recommendedName>
</protein>
<name>A0ABP6C4E0_9ACTN</name>
<feature type="compositionally biased region" description="Low complexity" evidence="1">
    <location>
        <begin position="470"/>
        <end position="502"/>
    </location>
</feature>
<accession>A0ABP6C4E0</accession>
<evidence type="ECO:0000256" key="1">
    <source>
        <dbReference type="SAM" id="MobiDB-lite"/>
    </source>
</evidence>
<feature type="compositionally biased region" description="Low complexity" evidence="1">
    <location>
        <begin position="685"/>
        <end position="701"/>
    </location>
</feature>
<organism evidence="3 4">
    <name type="scientific">Streptomyces axinellae</name>
    <dbReference type="NCBI Taxonomy" id="552788"/>
    <lineage>
        <taxon>Bacteria</taxon>
        <taxon>Bacillati</taxon>
        <taxon>Actinomycetota</taxon>
        <taxon>Actinomycetes</taxon>
        <taxon>Kitasatosporales</taxon>
        <taxon>Streptomycetaceae</taxon>
        <taxon>Streptomyces</taxon>
    </lineage>
</organism>
<feature type="region of interest" description="Disordered" evidence="1">
    <location>
        <begin position="1002"/>
        <end position="1042"/>
    </location>
</feature>
<reference evidence="4" key="1">
    <citation type="journal article" date="2019" name="Int. J. Syst. Evol. Microbiol.">
        <title>The Global Catalogue of Microorganisms (GCM) 10K type strain sequencing project: providing services to taxonomists for standard genome sequencing and annotation.</title>
        <authorList>
            <consortium name="The Broad Institute Genomics Platform"/>
            <consortium name="The Broad Institute Genome Sequencing Center for Infectious Disease"/>
            <person name="Wu L."/>
            <person name="Ma J."/>
        </authorList>
    </citation>
    <scope>NUCLEOTIDE SEQUENCE [LARGE SCALE GENOMIC DNA]</scope>
    <source>
        <strain evidence="4">JCM 16373</strain>
    </source>
</reference>
<dbReference type="Proteomes" id="UP001501447">
    <property type="component" value="Unassembled WGS sequence"/>
</dbReference>
<dbReference type="EMBL" id="BAAARJ010000003">
    <property type="protein sequence ID" value="GAA2598773.1"/>
    <property type="molecule type" value="Genomic_DNA"/>
</dbReference>
<feature type="region of interest" description="Disordered" evidence="1">
    <location>
        <begin position="1"/>
        <end position="29"/>
    </location>
</feature>